<feature type="signal peptide" evidence="1">
    <location>
        <begin position="1"/>
        <end position="27"/>
    </location>
</feature>
<protein>
    <submittedName>
        <fullName evidence="2">Uncharacterized protein</fullName>
    </submittedName>
</protein>
<dbReference type="AlphaFoldDB" id="A0A7X2S6U1"/>
<evidence type="ECO:0000256" key="1">
    <source>
        <dbReference type="SAM" id="SignalP"/>
    </source>
</evidence>
<accession>A0A7X2S6U1</accession>
<organism evidence="2 3">
    <name type="scientific">Metabacillus mangrovi</name>
    <dbReference type="NCBI Taxonomy" id="1491830"/>
    <lineage>
        <taxon>Bacteria</taxon>
        <taxon>Bacillati</taxon>
        <taxon>Bacillota</taxon>
        <taxon>Bacilli</taxon>
        <taxon>Bacillales</taxon>
        <taxon>Bacillaceae</taxon>
        <taxon>Metabacillus</taxon>
    </lineage>
</organism>
<dbReference type="EMBL" id="WMIB01000017">
    <property type="protein sequence ID" value="MTH54723.1"/>
    <property type="molecule type" value="Genomic_DNA"/>
</dbReference>
<keyword evidence="1" id="KW-0732">Signal</keyword>
<dbReference type="RefSeq" id="WP_155113235.1">
    <property type="nucleotide sequence ID" value="NZ_WMIB01000017.1"/>
</dbReference>
<evidence type="ECO:0000313" key="3">
    <source>
        <dbReference type="Proteomes" id="UP000434639"/>
    </source>
</evidence>
<sequence length="125" mass="13377">MKRLSGAFAFLLTLSGLLAGMAGQARAAVESYMTALPIKSLFAANIFEKAAAVMGNLQKEKREAVLLKEGRSEFVFAYGPIEIFGMKEQIHSAAAVGNDIRDGPFMKAAVKGASQKIAFPYLDTS</sequence>
<name>A0A7X2S6U1_9BACI</name>
<keyword evidence="3" id="KW-1185">Reference proteome</keyword>
<evidence type="ECO:0000313" key="2">
    <source>
        <dbReference type="EMBL" id="MTH54723.1"/>
    </source>
</evidence>
<feature type="chain" id="PRO_5031088510" evidence="1">
    <location>
        <begin position="28"/>
        <end position="125"/>
    </location>
</feature>
<reference evidence="2 3" key="1">
    <citation type="journal article" date="2017" name="Int. J. Syst. Evol. Microbiol.">
        <title>Bacillus mangrovi sp. nov., isolated from a sediment sample from a mangrove forest.</title>
        <authorList>
            <person name="Gupta V."/>
            <person name="Singh P.K."/>
            <person name="Korpole S."/>
            <person name="Tanuku N.R.S."/>
            <person name="Pinnaka A.K."/>
        </authorList>
    </citation>
    <scope>NUCLEOTIDE SEQUENCE [LARGE SCALE GENOMIC DNA]</scope>
    <source>
        <strain evidence="2 3">KCTC 33872</strain>
    </source>
</reference>
<dbReference type="Proteomes" id="UP000434639">
    <property type="component" value="Unassembled WGS sequence"/>
</dbReference>
<comment type="caution">
    <text evidence="2">The sequence shown here is derived from an EMBL/GenBank/DDBJ whole genome shotgun (WGS) entry which is preliminary data.</text>
</comment>
<gene>
    <name evidence="2" type="ORF">GKZ89_15070</name>
</gene>
<proteinExistence type="predicted"/>